<accession>A0A173MIW1</accession>
<dbReference type="KEGG" id="fln:FLA_3571"/>
<protein>
    <recommendedName>
        <fullName evidence="1">Glycosyl-hydrolase family 116 catalytic region domain-containing protein</fullName>
    </recommendedName>
</protein>
<dbReference type="Proteomes" id="UP000186917">
    <property type="component" value="Unassembled WGS sequence"/>
</dbReference>
<dbReference type="AlphaFoldDB" id="A0A173MIW1"/>
<evidence type="ECO:0000313" key="3">
    <source>
        <dbReference type="Proteomes" id="UP000186917"/>
    </source>
</evidence>
<dbReference type="InterPro" id="IPR028028">
    <property type="entry name" value="DUF4450"/>
</dbReference>
<dbReference type="STRING" id="477680.SAMN05421788_109102"/>
<dbReference type="EMBL" id="FTOR01000009">
    <property type="protein sequence ID" value="SIT30000.1"/>
    <property type="molecule type" value="Genomic_DNA"/>
</dbReference>
<evidence type="ECO:0000313" key="2">
    <source>
        <dbReference type="EMBL" id="SIT30000.1"/>
    </source>
</evidence>
<feature type="domain" description="Glycosyl-hydrolase family 116 catalytic region" evidence="1">
    <location>
        <begin position="426"/>
        <end position="549"/>
    </location>
</feature>
<dbReference type="SUPFAM" id="SSF48208">
    <property type="entry name" value="Six-hairpin glycosidases"/>
    <property type="match status" value="1"/>
</dbReference>
<dbReference type="InterPro" id="IPR012341">
    <property type="entry name" value="6hp_glycosidase-like_sf"/>
</dbReference>
<dbReference type="InterPro" id="IPR006775">
    <property type="entry name" value="GH116_catalytic"/>
</dbReference>
<evidence type="ECO:0000259" key="1">
    <source>
        <dbReference type="Pfam" id="PF04685"/>
    </source>
</evidence>
<gene>
    <name evidence="2" type="ORF">SAMN05421788_109102</name>
</gene>
<dbReference type="GO" id="GO:0004553">
    <property type="term" value="F:hydrolase activity, hydrolyzing O-glycosyl compounds"/>
    <property type="evidence" value="ECO:0007669"/>
    <property type="project" value="InterPro"/>
</dbReference>
<organism evidence="2 3">
    <name type="scientific">Filimonas lacunae</name>
    <dbReference type="NCBI Taxonomy" id="477680"/>
    <lineage>
        <taxon>Bacteria</taxon>
        <taxon>Pseudomonadati</taxon>
        <taxon>Bacteroidota</taxon>
        <taxon>Chitinophagia</taxon>
        <taxon>Chitinophagales</taxon>
        <taxon>Chitinophagaceae</taxon>
        <taxon>Filimonas</taxon>
    </lineage>
</organism>
<keyword evidence="3" id="KW-1185">Reference proteome</keyword>
<dbReference type="Pfam" id="PF04685">
    <property type="entry name" value="DUF608"/>
    <property type="match status" value="1"/>
</dbReference>
<dbReference type="CDD" id="cd11747">
    <property type="entry name" value="GH94N_like_1"/>
    <property type="match status" value="1"/>
</dbReference>
<name>A0A173MIW1_9BACT</name>
<sequence length="1220" mass="134935">MQPIVVYPVSFNFFNDMQQTRKGNMPKRIVTAGIGLLLCWGSARAQQQQVMSEWHYRPQGSDFVKVNGKQRFNRALYGSNTAFRVEAGDLPEFALYLPGMGGSLRLGLMHGNESKWLMDAQEVTTVYRPGCMLYEISDKLLGKGKLSLKVIPLADKEGMLLQIKADQVPAGVTLCWAYGGVTGKKFSRDGDIGGDPESSFYLQPAYCKDNQVTIWENKAGISLGQKPMVEAIFPKSAVLKMADAVRQENPAVCLSAVVSGTPIVAGSLPLTGFQGYFYIGKPDAGVKTYEELAGAFDKAEAARKALAERIQVKTPDAYINTLGSALSMAEDGIWEYPTYLHGAVAWRMRLNAWRGPYVADPLGRHDRARAHFSSYALSQLTEPATAPVVADTALHLARQLEKLGTSLFSSGYICRNPNGDFRAHHYDMNLVFVDQLLRHFNWTGDTAYVKQMWPLLQRHLAWEKRNFDMDNDGLYDAYCCIWASDALQYSGGAVTHSTSYNYFANREAAFLAKVIGEDASLYEKEADKIYQAIQSKLWMPEKGWYAEYKDALGNQQLHPSAALWTIYHAIDSRVPDAFQAYQSLRYIDTHIPHLPVHVKGETTPSLYLLATTNWQPYDWSLNNVALAENLHTALAYWQGNRSDAAFRLWRSAMIESMYMSASPGGFPQLSKYDAARGELYRDFGDPIGMAARSLVEGLFGIVPDAMRDTLTIHPGFPTAWKQAAIQLPDTRLQFQRTGTTDDYTITSTFAKPLHLKMVVNAPFTQVQQVTINGKPVQWKLIVQVGQPAIELAAPATTSWHVVIRWKGVAPEKPAYDSIRLGQQLFACNTANATILDVYDPQQVLQTHQLQAHRLAAQPVATPGAHTFFLLLKQGQLQWWHAVDFYQQQAISIAATKQQPVNALAFTLYNAASGAVNGTVQVNDGSRAFIQKISIPAGKQGMKVDVSAISVITGTNRIQWIGDDGSRLDTTIINWNVTTDQKSSSVALGALFNDKLTRIFKNNYLSPRPQSPTLQLPVQGIGNWCYPLIQADIDNSGLRKAAGGSNRFTLPQGIVFATPADSNANNIIYTSKWDNYPDTATVPLTGKGSHIYLLMAGSTNPMQSQLVNGRVTVYYKDGTSGVLNLKNPENWCPIEQDYEDNGGAFSLQTPRPLRVYLKTGQVGFTLPKYSSIKGFSNRAIEGGAATVLDMVLDPHKVLDHLQLETLTNDVVIGLMAVSVVL</sequence>
<dbReference type="GO" id="GO:0005975">
    <property type="term" value="P:carbohydrate metabolic process"/>
    <property type="evidence" value="ECO:0007669"/>
    <property type="project" value="InterPro"/>
</dbReference>
<proteinExistence type="predicted"/>
<dbReference type="Gene3D" id="1.50.10.10">
    <property type="match status" value="1"/>
</dbReference>
<reference evidence="3" key="1">
    <citation type="submission" date="2017-01" db="EMBL/GenBank/DDBJ databases">
        <authorList>
            <person name="Varghese N."/>
            <person name="Submissions S."/>
        </authorList>
    </citation>
    <scope>NUCLEOTIDE SEQUENCE [LARGE SCALE GENOMIC DNA]</scope>
    <source>
        <strain evidence="3">DSM 21054</strain>
    </source>
</reference>
<dbReference type="Pfam" id="PF14614">
    <property type="entry name" value="DUF4450"/>
    <property type="match status" value="1"/>
</dbReference>
<dbReference type="InterPro" id="IPR008928">
    <property type="entry name" value="6-hairpin_glycosidase_sf"/>
</dbReference>